<evidence type="ECO:0000256" key="1">
    <source>
        <dbReference type="ARBA" id="ARBA00009922"/>
    </source>
</evidence>
<evidence type="ECO:0000256" key="12">
    <source>
        <dbReference type="SAM" id="MobiDB-lite"/>
    </source>
</evidence>
<comment type="catalytic activity">
    <reaction evidence="8">
        <text>Couples ATP hydrolysis with the unwinding of duplex DNA by translocating in the 3'-5' direction.</text>
        <dbReference type="EC" id="5.6.2.4"/>
    </reaction>
</comment>
<dbReference type="RefSeq" id="WP_188498158.1">
    <property type="nucleotide sequence ID" value="NZ_BMFV01000025.1"/>
</dbReference>
<evidence type="ECO:0000313" key="16">
    <source>
        <dbReference type="Proteomes" id="UP000656813"/>
    </source>
</evidence>
<dbReference type="PROSITE" id="PS51217">
    <property type="entry name" value="UVRD_HELICASE_CTER"/>
    <property type="match status" value="1"/>
</dbReference>
<feature type="domain" description="UvrD-like helicase C-terminal" evidence="14">
    <location>
        <begin position="326"/>
        <end position="598"/>
    </location>
</feature>
<dbReference type="InterPro" id="IPR000212">
    <property type="entry name" value="DNA_helicase_UvrD/REP"/>
</dbReference>
<dbReference type="CDD" id="cd18807">
    <property type="entry name" value="SF1_C_UvrD"/>
    <property type="match status" value="1"/>
</dbReference>
<reference evidence="15" key="1">
    <citation type="journal article" date="2014" name="Int. J. Syst. Evol. Microbiol.">
        <title>Complete genome sequence of Corynebacterium casei LMG S-19264T (=DSM 44701T), isolated from a smear-ripened cheese.</title>
        <authorList>
            <consortium name="US DOE Joint Genome Institute (JGI-PGF)"/>
            <person name="Walter F."/>
            <person name="Albersmeier A."/>
            <person name="Kalinowski J."/>
            <person name="Ruckert C."/>
        </authorList>
    </citation>
    <scope>NUCLEOTIDE SEQUENCE</scope>
    <source>
        <strain evidence="15">CGMCC 1.12777</strain>
    </source>
</reference>
<evidence type="ECO:0000259" key="13">
    <source>
        <dbReference type="PROSITE" id="PS51198"/>
    </source>
</evidence>
<dbReference type="PANTHER" id="PTHR11070:SF2">
    <property type="entry name" value="ATP-DEPENDENT DNA HELICASE SRS2"/>
    <property type="match status" value="1"/>
</dbReference>
<sequence length="761" mass="87838">MKEKQYSVTPSGSVNTKIPISELASKRTSKDLIEDSEFDAFFFRSLEHQGTLLNEAQIAAVRHTEGPFLTLAGAGSGKTSVLISRTGYLINVLNVSPRNILLVTFTRKAAGEMKARIAKLPGLTPLEARQIQANTFHAFFLTILRHQGIREEILSSDRYRQIIMKKILKSEGLQDDYQPEALLGLFSHFKINRMTMADIPDKTPAEKEQKNLFRRYEEWKKQHRQMDFDDILVKAYDVLMDTPQLLRSLQARFQYVMVDEFQDTNALQYELIKLLVAQHQNLFVVGDDDQTIYSFNGASNHYILNFHKQFPSSQMTTLTINYRSSAEIVGLGNQVIAKNHERKMKVLQAVRKGEVGPKYLRPDTIDEEADIVVERIKKAISQDGRSFRDCAILHRTANNSRAIFEALILNDIPFIPYSLGQENFYEQWIVKPVVDYLRLAENPRHFEAIEGVLPSLYINRQQGMDWIQRQERSEKKKYPLIHLKTLSGLKQFQIKAIEERMRWIKKWWEMPPLAAIKSIRKEFYDAFLEANHEKLSLHKEMIKETLDELETSAKRFAEHEDFLRFVEDMIQRHKDMQHLKSQSEANAVSLMTIHRAKGLEFPVVYLIGASEGILPHSSAIDAEVLEDKRTQTHEKGKTMAAIEEERRLAYVAITRAMDELYISSPIYYRGKKTEVSRFILSPFVPEARQKEEVSSTGKRETTSTIRQAEQRTDEPQTFLAWLCTSQACIAWQRIQTHEEATQKSKVCPVCSAKMVQGVKEQ</sequence>
<feature type="domain" description="UvrD-like helicase ATP-binding" evidence="13">
    <location>
        <begin position="51"/>
        <end position="325"/>
    </location>
</feature>
<feature type="binding site" evidence="11">
    <location>
        <begin position="72"/>
        <end position="79"/>
    </location>
    <ligand>
        <name>ATP</name>
        <dbReference type="ChEBI" id="CHEBI:30616"/>
    </ligand>
</feature>
<reference evidence="15" key="2">
    <citation type="submission" date="2020-09" db="EMBL/GenBank/DDBJ databases">
        <authorList>
            <person name="Sun Q."/>
            <person name="Zhou Y."/>
        </authorList>
    </citation>
    <scope>NUCLEOTIDE SEQUENCE</scope>
    <source>
        <strain evidence="15">CGMCC 1.12777</strain>
    </source>
</reference>
<dbReference type="GO" id="GO:0016787">
    <property type="term" value="F:hydrolase activity"/>
    <property type="evidence" value="ECO:0007669"/>
    <property type="project" value="UniProtKB-UniRule"/>
</dbReference>
<dbReference type="InterPro" id="IPR014017">
    <property type="entry name" value="DNA_helicase_UvrD-like_C"/>
</dbReference>
<comment type="catalytic activity">
    <reaction evidence="10">
        <text>ATP + H2O = ADP + phosphate + H(+)</text>
        <dbReference type="Rhea" id="RHEA:13065"/>
        <dbReference type="ChEBI" id="CHEBI:15377"/>
        <dbReference type="ChEBI" id="CHEBI:15378"/>
        <dbReference type="ChEBI" id="CHEBI:30616"/>
        <dbReference type="ChEBI" id="CHEBI:43474"/>
        <dbReference type="ChEBI" id="CHEBI:456216"/>
        <dbReference type="EC" id="5.6.2.4"/>
    </reaction>
</comment>
<evidence type="ECO:0000256" key="4">
    <source>
        <dbReference type="ARBA" id="ARBA00022806"/>
    </source>
</evidence>
<evidence type="ECO:0000313" key="15">
    <source>
        <dbReference type="EMBL" id="GGH85051.1"/>
    </source>
</evidence>
<organism evidence="15 16">
    <name type="scientific">Pullulanibacillus pueri</name>
    <dbReference type="NCBI Taxonomy" id="1437324"/>
    <lineage>
        <taxon>Bacteria</taxon>
        <taxon>Bacillati</taxon>
        <taxon>Bacillota</taxon>
        <taxon>Bacilli</taxon>
        <taxon>Bacillales</taxon>
        <taxon>Sporolactobacillaceae</taxon>
        <taxon>Pullulanibacillus</taxon>
    </lineage>
</organism>
<protein>
    <recommendedName>
        <fullName evidence="9">DNA 3'-5' helicase</fullName>
        <ecNumber evidence="9">5.6.2.4</ecNumber>
    </recommendedName>
</protein>
<evidence type="ECO:0000256" key="2">
    <source>
        <dbReference type="ARBA" id="ARBA00022741"/>
    </source>
</evidence>
<keyword evidence="7" id="KW-0413">Isomerase</keyword>
<dbReference type="EC" id="5.6.2.4" evidence="9"/>
<dbReference type="Gene3D" id="1.10.10.160">
    <property type="match status" value="1"/>
</dbReference>
<keyword evidence="2 11" id="KW-0547">Nucleotide-binding</keyword>
<evidence type="ECO:0000256" key="8">
    <source>
        <dbReference type="ARBA" id="ARBA00034617"/>
    </source>
</evidence>
<feature type="region of interest" description="Disordered" evidence="12">
    <location>
        <begin position="690"/>
        <end position="710"/>
    </location>
</feature>
<dbReference type="GO" id="GO:0033202">
    <property type="term" value="C:DNA helicase complex"/>
    <property type="evidence" value="ECO:0007669"/>
    <property type="project" value="TreeGrafter"/>
</dbReference>
<dbReference type="SUPFAM" id="SSF52540">
    <property type="entry name" value="P-loop containing nucleoside triphosphate hydrolases"/>
    <property type="match status" value="1"/>
</dbReference>
<dbReference type="InterPro" id="IPR014016">
    <property type="entry name" value="UvrD-like_ATP-bd"/>
</dbReference>
<keyword evidence="16" id="KW-1185">Reference proteome</keyword>
<dbReference type="GO" id="GO:0003677">
    <property type="term" value="F:DNA binding"/>
    <property type="evidence" value="ECO:0007669"/>
    <property type="project" value="UniProtKB-KW"/>
</dbReference>
<accession>A0A8J2ZXU5</accession>
<evidence type="ECO:0000256" key="5">
    <source>
        <dbReference type="ARBA" id="ARBA00022840"/>
    </source>
</evidence>
<evidence type="ECO:0000256" key="3">
    <source>
        <dbReference type="ARBA" id="ARBA00022801"/>
    </source>
</evidence>
<dbReference type="Pfam" id="PF00580">
    <property type="entry name" value="UvrD-helicase"/>
    <property type="match status" value="1"/>
</dbReference>
<dbReference type="Pfam" id="PF13361">
    <property type="entry name" value="UvrD_C"/>
    <property type="match status" value="1"/>
</dbReference>
<evidence type="ECO:0000256" key="6">
    <source>
        <dbReference type="ARBA" id="ARBA00023125"/>
    </source>
</evidence>
<dbReference type="EMBL" id="BMFV01000025">
    <property type="protein sequence ID" value="GGH85051.1"/>
    <property type="molecule type" value="Genomic_DNA"/>
</dbReference>
<dbReference type="InterPro" id="IPR013986">
    <property type="entry name" value="DExx_box_DNA_helicase_dom_sf"/>
</dbReference>
<gene>
    <name evidence="15" type="ORF">GCM10007096_29540</name>
</gene>
<evidence type="ECO:0000256" key="10">
    <source>
        <dbReference type="ARBA" id="ARBA00048988"/>
    </source>
</evidence>
<dbReference type="Proteomes" id="UP000656813">
    <property type="component" value="Unassembled WGS sequence"/>
</dbReference>
<dbReference type="GO" id="GO:0043138">
    <property type="term" value="F:3'-5' DNA helicase activity"/>
    <property type="evidence" value="ECO:0007669"/>
    <property type="project" value="UniProtKB-EC"/>
</dbReference>
<evidence type="ECO:0000256" key="9">
    <source>
        <dbReference type="ARBA" id="ARBA00034808"/>
    </source>
</evidence>
<dbReference type="AlphaFoldDB" id="A0A8J2ZXU5"/>
<evidence type="ECO:0000256" key="11">
    <source>
        <dbReference type="PROSITE-ProRule" id="PRU00560"/>
    </source>
</evidence>
<dbReference type="PROSITE" id="PS51198">
    <property type="entry name" value="UVRD_HELICASE_ATP_BIND"/>
    <property type="match status" value="1"/>
</dbReference>
<evidence type="ECO:0000256" key="7">
    <source>
        <dbReference type="ARBA" id="ARBA00023235"/>
    </source>
</evidence>
<dbReference type="CDD" id="cd17932">
    <property type="entry name" value="DEXQc_UvrD"/>
    <property type="match status" value="1"/>
</dbReference>
<keyword evidence="3 11" id="KW-0378">Hydrolase</keyword>
<dbReference type="Gene3D" id="1.10.486.10">
    <property type="entry name" value="PCRA, domain 4"/>
    <property type="match status" value="1"/>
</dbReference>
<keyword evidence="4 11" id="KW-0347">Helicase</keyword>
<dbReference type="GO" id="GO:0000725">
    <property type="term" value="P:recombinational repair"/>
    <property type="evidence" value="ECO:0007669"/>
    <property type="project" value="TreeGrafter"/>
</dbReference>
<proteinExistence type="inferred from homology"/>
<dbReference type="InterPro" id="IPR027417">
    <property type="entry name" value="P-loop_NTPase"/>
</dbReference>
<dbReference type="GO" id="GO:0005829">
    <property type="term" value="C:cytosol"/>
    <property type="evidence" value="ECO:0007669"/>
    <property type="project" value="TreeGrafter"/>
</dbReference>
<name>A0A8J2ZXU5_9BACL</name>
<comment type="caution">
    <text evidence="15">The sequence shown here is derived from an EMBL/GenBank/DDBJ whole genome shotgun (WGS) entry which is preliminary data.</text>
</comment>
<dbReference type="PANTHER" id="PTHR11070">
    <property type="entry name" value="UVRD / RECB / PCRA DNA HELICASE FAMILY MEMBER"/>
    <property type="match status" value="1"/>
</dbReference>
<feature type="compositionally biased region" description="Basic and acidic residues" evidence="12">
    <location>
        <begin position="690"/>
        <end position="701"/>
    </location>
</feature>
<keyword evidence="5 11" id="KW-0067">ATP-binding</keyword>
<dbReference type="Gene3D" id="3.40.50.300">
    <property type="entry name" value="P-loop containing nucleotide triphosphate hydrolases"/>
    <property type="match status" value="2"/>
</dbReference>
<keyword evidence="6" id="KW-0238">DNA-binding</keyword>
<evidence type="ECO:0000259" key="14">
    <source>
        <dbReference type="PROSITE" id="PS51217"/>
    </source>
</evidence>
<comment type="similarity">
    <text evidence="1">Belongs to the helicase family. UvrD subfamily.</text>
</comment>
<dbReference type="GO" id="GO:0005524">
    <property type="term" value="F:ATP binding"/>
    <property type="evidence" value="ECO:0007669"/>
    <property type="project" value="UniProtKB-UniRule"/>
</dbReference>